<dbReference type="AlphaFoldDB" id="A0A2G4YNY6"/>
<evidence type="ECO:0000256" key="10">
    <source>
        <dbReference type="ARBA" id="ARBA00032441"/>
    </source>
</evidence>
<gene>
    <name evidence="11" type="ORF">CRD36_14180</name>
</gene>
<evidence type="ECO:0000256" key="9">
    <source>
        <dbReference type="ARBA" id="ARBA00022842"/>
    </source>
</evidence>
<keyword evidence="11" id="KW-0808">Transferase</keyword>
<dbReference type="GO" id="GO:0002949">
    <property type="term" value="P:tRNA threonylcarbamoyladenosine modification"/>
    <property type="evidence" value="ECO:0007669"/>
    <property type="project" value="InterPro"/>
</dbReference>
<comment type="similarity">
    <text evidence="2">Belongs to the TsaE family.</text>
</comment>
<organism evidence="11 12">
    <name type="scientific">Paremcibacter congregatus</name>
    <dbReference type="NCBI Taxonomy" id="2043170"/>
    <lineage>
        <taxon>Bacteria</taxon>
        <taxon>Pseudomonadati</taxon>
        <taxon>Pseudomonadota</taxon>
        <taxon>Alphaproteobacteria</taxon>
        <taxon>Emcibacterales</taxon>
        <taxon>Emcibacteraceae</taxon>
        <taxon>Paremcibacter</taxon>
    </lineage>
</organism>
<keyword evidence="5" id="KW-0819">tRNA processing</keyword>
<dbReference type="InParanoid" id="A0A2G4YNY6"/>
<evidence type="ECO:0000256" key="1">
    <source>
        <dbReference type="ARBA" id="ARBA00004496"/>
    </source>
</evidence>
<keyword evidence="7" id="KW-0547">Nucleotide-binding</keyword>
<dbReference type="RefSeq" id="WP_099474503.1">
    <property type="nucleotide sequence ID" value="NZ_CP041025.1"/>
</dbReference>
<comment type="caution">
    <text evidence="11">The sequence shown here is derived from an EMBL/GenBank/DDBJ whole genome shotgun (WGS) entry which is preliminary data.</text>
</comment>
<reference evidence="11 12" key="1">
    <citation type="submission" date="2017-10" db="EMBL/GenBank/DDBJ databases">
        <title>Frigbacter circumglobatus gen. nov. sp. nov., isolated from sediment cultured in situ.</title>
        <authorList>
            <person name="Zhao Z."/>
        </authorList>
    </citation>
    <scope>NUCLEOTIDE SEQUENCE [LARGE SCALE GENOMIC DNA]</scope>
    <source>
        <strain evidence="11 12">ZYL</strain>
    </source>
</reference>
<comment type="subcellular location">
    <subcellularLocation>
        <location evidence="1">Cytoplasm</location>
    </subcellularLocation>
</comment>
<keyword evidence="8" id="KW-0067">ATP-binding</keyword>
<evidence type="ECO:0000313" key="11">
    <source>
        <dbReference type="EMBL" id="PHZ84005.1"/>
    </source>
</evidence>
<keyword evidence="12" id="KW-1185">Reference proteome</keyword>
<name>A0A2G4YNY6_9PROT</name>
<evidence type="ECO:0000313" key="12">
    <source>
        <dbReference type="Proteomes" id="UP000229730"/>
    </source>
</evidence>
<keyword evidence="4" id="KW-0963">Cytoplasm</keyword>
<dbReference type="Gene3D" id="3.40.50.300">
    <property type="entry name" value="P-loop containing nucleotide triphosphate hydrolases"/>
    <property type="match status" value="1"/>
</dbReference>
<dbReference type="FunCoup" id="A0A2G4YNY6">
    <property type="interactions" value="303"/>
</dbReference>
<dbReference type="InterPro" id="IPR003442">
    <property type="entry name" value="T6A_TsaE"/>
</dbReference>
<keyword evidence="9" id="KW-0460">Magnesium</keyword>
<dbReference type="NCBIfam" id="TIGR00150">
    <property type="entry name" value="T6A_YjeE"/>
    <property type="match status" value="1"/>
</dbReference>
<protein>
    <recommendedName>
        <fullName evidence="3">tRNA threonylcarbamoyladenosine biosynthesis protein TsaE</fullName>
    </recommendedName>
    <alternativeName>
        <fullName evidence="10">t(6)A37 threonylcarbamoyladenosine biosynthesis protein TsaE</fullName>
    </alternativeName>
</protein>
<dbReference type="SUPFAM" id="SSF52540">
    <property type="entry name" value="P-loop containing nucleoside triphosphate hydrolases"/>
    <property type="match status" value="1"/>
</dbReference>
<keyword evidence="6" id="KW-0479">Metal-binding</keyword>
<dbReference type="GO" id="GO:0046872">
    <property type="term" value="F:metal ion binding"/>
    <property type="evidence" value="ECO:0007669"/>
    <property type="project" value="UniProtKB-KW"/>
</dbReference>
<dbReference type="GO" id="GO:0016740">
    <property type="term" value="F:transferase activity"/>
    <property type="evidence" value="ECO:0007669"/>
    <property type="project" value="UniProtKB-KW"/>
</dbReference>
<evidence type="ECO:0000256" key="7">
    <source>
        <dbReference type="ARBA" id="ARBA00022741"/>
    </source>
</evidence>
<dbReference type="Pfam" id="PF02367">
    <property type="entry name" value="TsaE"/>
    <property type="match status" value="1"/>
</dbReference>
<dbReference type="OrthoDB" id="9800307at2"/>
<dbReference type="GO" id="GO:0005524">
    <property type="term" value="F:ATP binding"/>
    <property type="evidence" value="ECO:0007669"/>
    <property type="project" value="UniProtKB-KW"/>
</dbReference>
<dbReference type="InterPro" id="IPR027417">
    <property type="entry name" value="P-loop_NTPase"/>
</dbReference>
<dbReference type="EMBL" id="PDEM01000029">
    <property type="protein sequence ID" value="PHZ84005.1"/>
    <property type="molecule type" value="Genomic_DNA"/>
</dbReference>
<evidence type="ECO:0000256" key="3">
    <source>
        <dbReference type="ARBA" id="ARBA00019010"/>
    </source>
</evidence>
<evidence type="ECO:0000256" key="2">
    <source>
        <dbReference type="ARBA" id="ARBA00007599"/>
    </source>
</evidence>
<dbReference type="Proteomes" id="UP000229730">
    <property type="component" value="Unassembled WGS sequence"/>
</dbReference>
<dbReference type="PANTHER" id="PTHR33540">
    <property type="entry name" value="TRNA THREONYLCARBAMOYLADENOSINE BIOSYNTHESIS PROTEIN TSAE"/>
    <property type="match status" value="1"/>
</dbReference>
<evidence type="ECO:0000256" key="5">
    <source>
        <dbReference type="ARBA" id="ARBA00022694"/>
    </source>
</evidence>
<evidence type="ECO:0000256" key="8">
    <source>
        <dbReference type="ARBA" id="ARBA00022840"/>
    </source>
</evidence>
<accession>A0A2G4YNY6</accession>
<evidence type="ECO:0000256" key="6">
    <source>
        <dbReference type="ARBA" id="ARBA00022723"/>
    </source>
</evidence>
<dbReference type="PANTHER" id="PTHR33540:SF2">
    <property type="entry name" value="TRNA THREONYLCARBAMOYLADENOSINE BIOSYNTHESIS PROTEIN TSAE"/>
    <property type="match status" value="1"/>
</dbReference>
<sequence length="159" mass="17545">MIILAEIDLPDLAETQAVAARLAPLLRPGDILAFDGTLGAGKTEFCRAMIHALGFADDVPSPTFNLVQVYEPSPEDMTTPAIWHMDLYRLESPEEAFELGIEEAFDTAVSLIEWPAKLGPYLPEGFLTCRLEIMADQGARKLTLIGDEQWRNRLGSILS</sequence>
<evidence type="ECO:0000256" key="4">
    <source>
        <dbReference type="ARBA" id="ARBA00022490"/>
    </source>
</evidence>
<proteinExistence type="inferred from homology"/>
<dbReference type="GO" id="GO:0005737">
    <property type="term" value="C:cytoplasm"/>
    <property type="evidence" value="ECO:0007669"/>
    <property type="project" value="UniProtKB-SubCell"/>
</dbReference>